<proteinExistence type="predicted"/>
<dbReference type="PANTHER" id="PTHR45947:SF3">
    <property type="entry name" value="SULFOQUINOVOSYL TRANSFERASE SQD2"/>
    <property type="match status" value="1"/>
</dbReference>
<gene>
    <name evidence="6" type="ORF">FrCorBMG51_10765</name>
</gene>
<evidence type="ECO:0000256" key="2">
    <source>
        <dbReference type="ARBA" id="ARBA00022679"/>
    </source>
</evidence>
<dbReference type="CDD" id="cd03801">
    <property type="entry name" value="GT4_PimA-like"/>
    <property type="match status" value="1"/>
</dbReference>
<evidence type="ECO:0000313" key="6">
    <source>
        <dbReference type="EMBL" id="KLL11524.1"/>
    </source>
</evidence>
<keyword evidence="7" id="KW-1185">Reference proteome</keyword>
<dbReference type="RefSeq" id="WP_047222892.1">
    <property type="nucleotide sequence ID" value="NZ_JWIO01000014.1"/>
</dbReference>
<protein>
    <submittedName>
        <fullName evidence="6">Glycosyl transferase family 1</fullName>
    </submittedName>
</protein>
<feature type="compositionally biased region" description="Low complexity" evidence="3">
    <location>
        <begin position="452"/>
        <end position="468"/>
    </location>
</feature>
<feature type="domain" description="Glycosyl transferase family 1" evidence="4">
    <location>
        <begin position="215"/>
        <end position="376"/>
    </location>
</feature>
<dbReference type="Proteomes" id="UP000035425">
    <property type="component" value="Unassembled WGS sequence"/>
</dbReference>
<feature type="compositionally biased region" description="Pro residues" evidence="3">
    <location>
        <begin position="199"/>
        <end position="216"/>
    </location>
</feature>
<dbReference type="Pfam" id="PF00534">
    <property type="entry name" value="Glycos_transf_1"/>
    <property type="match status" value="1"/>
</dbReference>
<dbReference type="Pfam" id="PF13439">
    <property type="entry name" value="Glyco_transf_4"/>
    <property type="match status" value="1"/>
</dbReference>
<dbReference type="PANTHER" id="PTHR45947">
    <property type="entry name" value="SULFOQUINOVOSYL TRANSFERASE SQD2"/>
    <property type="match status" value="1"/>
</dbReference>
<feature type="domain" description="Glycosyltransferase subfamily 4-like N-terminal" evidence="5">
    <location>
        <begin position="37"/>
        <end position="196"/>
    </location>
</feature>
<dbReference type="SUPFAM" id="SSF53756">
    <property type="entry name" value="UDP-Glycosyltransferase/glycogen phosphorylase"/>
    <property type="match status" value="1"/>
</dbReference>
<reference evidence="6 7" key="1">
    <citation type="submission" date="2014-12" db="EMBL/GenBank/DDBJ databases">
        <title>Frankia sp. BMG5.1 draft genome.</title>
        <authorList>
            <person name="Gtari M."/>
            <person name="Ghodhbane-Gtari F."/>
            <person name="Nouioui I."/>
            <person name="Ktari A."/>
            <person name="Hezbri K."/>
            <person name="Mimouni W."/>
            <person name="Sbissi I."/>
            <person name="Ayari A."/>
            <person name="Yamanaka T."/>
            <person name="Normand P."/>
            <person name="Tisa L.S."/>
            <person name="Boudabous A."/>
        </authorList>
    </citation>
    <scope>NUCLEOTIDE SEQUENCE [LARGE SCALE GENOMIC DNA]</scope>
    <source>
        <strain evidence="6 7">BMG5.1</strain>
    </source>
</reference>
<keyword evidence="1" id="KW-0328">Glycosyltransferase</keyword>
<evidence type="ECO:0000256" key="3">
    <source>
        <dbReference type="SAM" id="MobiDB-lite"/>
    </source>
</evidence>
<keyword evidence="2 6" id="KW-0808">Transferase</keyword>
<feature type="compositionally biased region" description="Low complexity" evidence="3">
    <location>
        <begin position="421"/>
        <end position="433"/>
    </location>
</feature>
<evidence type="ECO:0000256" key="1">
    <source>
        <dbReference type="ARBA" id="ARBA00022676"/>
    </source>
</evidence>
<comment type="caution">
    <text evidence="6">The sequence shown here is derived from an EMBL/GenBank/DDBJ whole genome shotgun (WGS) entry which is preliminary data.</text>
</comment>
<sequence>MPVTAAPAGSLSRRIDALAGRRVVFLNWRDLDHPQAGGAELYCQSVAERFAAAGARVSLLTARPAGQTRSATVRGVEIHRRGGTFGVYPAVLAQLLRDRRGVDAVVDCQNGIPFFSPLVLPASTAVIQVLHHVHQRQFPLYFPEPVARIGQLLETPGSRWVYGRRPVAVVSPSTRDEARDVLKLAGPRFIVPGGADSPLPGPARPASPRPAPPGPADRPTIVCVGRLVPHKRLHLLIDALPALRASHPGLVVEMVGDGPDRDRLLRHAHERSVGEEILRWHGYVDAAERDRLLSTAWLTVNPSHGEGWGLSVLEANAHGVPAVAFRVPGLRDAVRDGHTGWLVDEPGPLTATIDAALSTLADPAAAARWRSRARAWAAGFTWDATAELLARVVTAEMDRLAAARGRGRRSGRGPLGGQPPGGSAPAGSALAGSAPGGPLPGWRRLPGRRPRGGSPLDGPASLGGPASAGRRRGSRRADDVVTRAEFPLAPTRPLPTLRRTDLVYRLTGDDAVPDRLGGQAAAGRAVAVLYGASPADARAALTRAGVTGQIEVRAATGEDLLIAATRCALSDPPPTSGTTTTPMITKVG</sequence>
<feature type="region of interest" description="Disordered" evidence="3">
    <location>
        <begin position="192"/>
        <end position="217"/>
    </location>
</feature>
<evidence type="ECO:0000259" key="5">
    <source>
        <dbReference type="Pfam" id="PF13439"/>
    </source>
</evidence>
<dbReference type="Gene3D" id="3.40.50.2000">
    <property type="entry name" value="Glycogen Phosphorylase B"/>
    <property type="match status" value="2"/>
</dbReference>
<feature type="region of interest" description="Disordered" evidence="3">
    <location>
        <begin position="402"/>
        <end position="480"/>
    </location>
</feature>
<dbReference type="InterPro" id="IPR028098">
    <property type="entry name" value="Glyco_trans_4-like_N"/>
</dbReference>
<accession>A0ABR5F4A9</accession>
<dbReference type="GO" id="GO:0016740">
    <property type="term" value="F:transferase activity"/>
    <property type="evidence" value="ECO:0007669"/>
    <property type="project" value="UniProtKB-KW"/>
</dbReference>
<dbReference type="EMBL" id="JWIO01000014">
    <property type="protein sequence ID" value="KLL11524.1"/>
    <property type="molecule type" value="Genomic_DNA"/>
</dbReference>
<dbReference type="InterPro" id="IPR050194">
    <property type="entry name" value="Glycosyltransferase_grp1"/>
</dbReference>
<dbReference type="InterPro" id="IPR001296">
    <property type="entry name" value="Glyco_trans_1"/>
</dbReference>
<organism evidence="6 7">
    <name type="scientific">Protofrankia coriariae</name>
    <dbReference type="NCBI Taxonomy" id="1562887"/>
    <lineage>
        <taxon>Bacteria</taxon>
        <taxon>Bacillati</taxon>
        <taxon>Actinomycetota</taxon>
        <taxon>Actinomycetes</taxon>
        <taxon>Frankiales</taxon>
        <taxon>Frankiaceae</taxon>
        <taxon>Protofrankia</taxon>
    </lineage>
</organism>
<evidence type="ECO:0000313" key="7">
    <source>
        <dbReference type="Proteomes" id="UP000035425"/>
    </source>
</evidence>
<evidence type="ECO:0000259" key="4">
    <source>
        <dbReference type="Pfam" id="PF00534"/>
    </source>
</evidence>
<name>A0ABR5F4A9_9ACTN</name>